<accession>A0A5B6WH30</accession>
<proteinExistence type="predicted"/>
<protein>
    <submittedName>
        <fullName evidence="2">Reverse transcriptase</fullName>
    </submittedName>
</protein>
<organism evidence="2 3">
    <name type="scientific">Gossypium australe</name>
    <dbReference type="NCBI Taxonomy" id="47621"/>
    <lineage>
        <taxon>Eukaryota</taxon>
        <taxon>Viridiplantae</taxon>
        <taxon>Streptophyta</taxon>
        <taxon>Embryophyta</taxon>
        <taxon>Tracheophyta</taxon>
        <taxon>Spermatophyta</taxon>
        <taxon>Magnoliopsida</taxon>
        <taxon>eudicotyledons</taxon>
        <taxon>Gunneridae</taxon>
        <taxon>Pentapetalae</taxon>
        <taxon>rosids</taxon>
        <taxon>malvids</taxon>
        <taxon>Malvales</taxon>
        <taxon>Malvaceae</taxon>
        <taxon>Malvoideae</taxon>
        <taxon>Gossypium</taxon>
    </lineage>
</organism>
<dbReference type="Pfam" id="PF13456">
    <property type="entry name" value="RVT_3"/>
    <property type="match status" value="1"/>
</dbReference>
<reference evidence="3" key="1">
    <citation type="journal article" date="2019" name="Plant Biotechnol. J.">
        <title>Genome sequencing of the Australian wild diploid species Gossypium australe highlights disease resistance and delayed gland morphogenesis.</title>
        <authorList>
            <person name="Cai Y."/>
            <person name="Cai X."/>
            <person name="Wang Q."/>
            <person name="Wang P."/>
            <person name="Zhang Y."/>
            <person name="Cai C."/>
            <person name="Xu Y."/>
            <person name="Wang K."/>
            <person name="Zhou Z."/>
            <person name="Wang C."/>
            <person name="Geng S."/>
            <person name="Li B."/>
            <person name="Dong Q."/>
            <person name="Hou Y."/>
            <person name="Wang H."/>
            <person name="Ai P."/>
            <person name="Liu Z."/>
            <person name="Yi F."/>
            <person name="Sun M."/>
            <person name="An G."/>
            <person name="Cheng J."/>
            <person name="Zhang Y."/>
            <person name="Shi Q."/>
            <person name="Xie Y."/>
            <person name="Shi X."/>
            <person name="Chang Y."/>
            <person name="Huang F."/>
            <person name="Chen Y."/>
            <person name="Hong S."/>
            <person name="Mi L."/>
            <person name="Sun Q."/>
            <person name="Zhang L."/>
            <person name="Zhou B."/>
            <person name="Peng R."/>
            <person name="Zhang X."/>
            <person name="Liu F."/>
        </authorList>
    </citation>
    <scope>NUCLEOTIDE SEQUENCE [LARGE SCALE GENOMIC DNA]</scope>
    <source>
        <strain evidence="3">cv. PA1801</strain>
    </source>
</reference>
<dbReference type="Gene3D" id="3.30.420.10">
    <property type="entry name" value="Ribonuclease H-like superfamily/Ribonuclease H"/>
    <property type="match status" value="1"/>
</dbReference>
<comment type="caution">
    <text evidence="2">The sequence shown here is derived from an EMBL/GenBank/DDBJ whole genome shotgun (WGS) entry which is preliminary data.</text>
</comment>
<keyword evidence="2" id="KW-0695">RNA-directed DNA polymerase</keyword>
<keyword evidence="3" id="KW-1185">Reference proteome</keyword>
<evidence type="ECO:0000313" key="2">
    <source>
        <dbReference type="EMBL" id="KAA3480763.1"/>
    </source>
</evidence>
<gene>
    <name evidence="2" type="ORF">EPI10_021178</name>
</gene>
<evidence type="ECO:0000259" key="1">
    <source>
        <dbReference type="Pfam" id="PF13456"/>
    </source>
</evidence>
<dbReference type="EMBL" id="SMMG02000003">
    <property type="protein sequence ID" value="KAA3480763.1"/>
    <property type="molecule type" value="Genomic_DNA"/>
</dbReference>
<dbReference type="OrthoDB" id="993340at2759"/>
<keyword evidence="2" id="KW-0548">Nucleotidyltransferase</keyword>
<dbReference type="GO" id="GO:0003676">
    <property type="term" value="F:nucleic acid binding"/>
    <property type="evidence" value="ECO:0007669"/>
    <property type="project" value="InterPro"/>
</dbReference>
<dbReference type="Proteomes" id="UP000325315">
    <property type="component" value="Unassembled WGS sequence"/>
</dbReference>
<dbReference type="InterPro" id="IPR036397">
    <property type="entry name" value="RNaseH_sf"/>
</dbReference>
<dbReference type="PANTHER" id="PTHR47074">
    <property type="entry name" value="BNAC02G40300D PROTEIN"/>
    <property type="match status" value="1"/>
</dbReference>
<dbReference type="CDD" id="cd06222">
    <property type="entry name" value="RNase_H_like"/>
    <property type="match status" value="1"/>
</dbReference>
<dbReference type="InterPro" id="IPR052929">
    <property type="entry name" value="RNase_H-like_EbsB-rel"/>
</dbReference>
<dbReference type="SUPFAM" id="SSF53098">
    <property type="entry name" value="Ribonuclease H-like"/>
    <property type="match status" value="1"/>
</dbReference>
<evidence type="ECO:0000313" key="3">
    <source>
        <dbReference type="Proteomes" id="UP000325315"/>
    </source>
</evidence>
<dbReference type="AlphaFoldDB" id="A0A5B6WH30"/>
<name>A0A5B6WH30_9ROSI</name>
<dbReference type="InterPro" id="IPR002156">
    <property type="entry name" value="RNaseH_domain"/>
</dbReference>
<dbReference type="GO" id="GO:0003964">
    <property type="term" value="F:RNA-directed DNA polymerase activity"/>
    <property type="evidence" value="ECO:0007669"/>
    <property type="project" value="UniProtKB-KW"/>
</dbReference>
<feature type="domain" description="RNase H type-1" evidence="1">
    <location>
        <begin position="6"/>
        <end position="115"/>
    </location>
</feature>
<dbReference type="PANTHER" id="PTHR47074:SF61">
    <property type="entry name" value="RNASE H TYPE-1 DOMAIN-CONTAINING PROTEIN"/>
    <property type="match status" value="1"/>
</dbReference>
<dbReference type="GO" id="GO:0004523">
    <property type="term" value="F:RNA-DNA hybrid ribonuclease activity"/>
    <property type="evidence" value="ECO:0007669"/>
    <property type="project" value="InterPro"/>
</dbReference>
<keyword evidence="2" id="KW-0808">Transferase</keyword>
<sequence length="147" mass="16248">MKNDVKIAITAVLARNSEGDIVGEETYLFKDVADAFIAEARACERALILAGTLGFRQLVVEGDSLTVIKSIKKRQEDKSVLSPITQHIIILEAGFDEIFYLFVPRLVNGAAHTLALKGRRRQAFGVWNDGVPDSIQTLALKDHLAWN</sequence>
<dbReference type="InterPro" id="IPR044730">
    <property type="entry name" value="RNase_H-like_dom_plant"/>
</dbReference>
<dbReference type="InterPro" id="IPR012337">
    <property type="entry name" value="RNaseH-like_sf"/>
</dbReference>